<gene>
    <name evidence="1" type="ORF">AMD00_01475</name>
</gene>
<protein>
    <submittedName>
        <fullName evidence="1">Uncharacterized protein</fullName>
    </submittedName>
</protein>
<reference evidence="2" key="1">
    <citation type="submission" date="2015-08" db="EMBL/GenBank/DDBJ databases">
        <title>Fjat-10028 dsm 16317.</title>
        <authorList>
            <person name="Liu B."/>
            <person name="Wang J."/>
            <person name="Zhu Y."/>
            <person name="Liu G."/>
            <person name="Chen Q."/>
            <person name="Chen Z."/>
            <person name="Lan J."/>
            <person name="Che J."/>
            <person name="Ge C."/>
            <person name="Shi H."/>
            <person name="Pan Z."/>
            <person name="Liu X."/>
        </authorList>
    </citation>
    <scope>NUCLEOTIDE SEQUENCE [LARGE SCALE GENOMIC DNA]</scope>
    <source>
        <strain evidence="2">DSM 16317</strain>
    </source>
</reference>
<evidence type="ECO:0000313" key="1">
    <source>
        <dbReference type="EMBL" id="KOO51205.1"/>
    </source>
</evidence>
<keyword evidence="2" id="KW-1185">Reference proteome</keyword>
<dbReference type="Proteomes" id="UP000036867">
    <property type="component" value="Unassembled WGS sequence"/>
</dbReference>
<comment type="caution">
    <text evidence="1">The sequence shown here is derived from an EMBL/GenBank/DDBJ whole genome shotgun (WGS) entry which is preliminary data.</text>
</comment>
<name>A0A0M0LJE9_9BACL</name>
<dbReference type="EMBL" id="LILB01000001">
    <property type="protein sequence ID" value="KOO51205.1"/>
    <property type="molecule type" value="Genomic_DNA"/>
</dbReference>
<sequence>MEIQGDYKAAERTLFNTISLANEVEDNQVITIYVHYVLKKEKSTKHTYLVKKHLNLQEKCKIIILPLNLQFI</sequence>
<organism evidence="1 2">
    <name type="scientific">Viridibacillus arvi</name>
    <dbReference type="NCBI Taxonomy" id="263475"/>
    <lineage>
        <taxon>Bacteria</taxon>
        <taxon>Bacillati</taxon>
        <taxon>Bacillota</taxon>
        <taxon>Bacilli</taxon>
        <taxon>Bacillales</taxon>
        <taxon>Caryophanaceae</taxon>
        <taxon>Viridibacillus</taxon>
    </lineage>
</organism>
<accession>A0A0M0LJE9</accession>
<evidence type="ECO:0000313" key="2">
    <source>
        <dbReference type="Proteomes" id="UP000036867"/>
    </source>
</evidence>
<dbReference type="AlphaFoldDB" id="A0A0M0LJE9"/>
<proteinExistence type="predicted"/>